<dbReference type="InterPro" id="IPR027417">
    <property type="entry name" value="P-loop_NTPase"/>
</dbReference>
<dbReference type="Proteomes" id="UP000515561">
    <property type="component" value="Chromosome"/>
</dbReference>
<gene>
    <name evidence="1" type="ORF">acsn021_35940</name>
</gene>
<dbReference type="Pfam" id="PF00005">
    <property type="entry name" value="ABC_tran"/>
    <property type="match status" value="1"/>
</dbReference>
<dbReference type="PROSITE" id="PS50893">
    <property type="entry name" value="ABC_TRANSPORTER_2"/>
    <property type="match status" value="1"/>
</dbReference>
<dbReference type="SMART" id="SM00382">
    <property type="entry name" value="AAA"/>
    <property type="match status" value="1"/>
</dbReference>
<dbReference type="EMBL" id="AP023367">
    <property type="protein sequence ID" value="BCJ96025.1"/>
    <property type="molecule type" value="Genomic_DNA"/>
</dbReference>
<dbReference type="PANTHER" id="PTHR43158">
    <property type="entry name" value="SKFA PEPTIDE EXPORT ATP-BINDING PROTEIN SKFE"/>
    <property type="match status" value="1"/>
</dbReference>
<dbReference type="AlphaFoldDB" id="A0A6S6RA85"/>
<reference evidence="1 2" key="1">
    <citation type="journal article" date="2016" name="Int. J. Syst. Evol. Microbiol.">
        <title>Descriptions of Anaerotaenia torta gen. nov., sp. nov. and Anaerocolumna cellulosilytica gen. nov., sp. nov. isolated from a methanogenic reactor of cattle waste.</title>
        <authorList>
            <person name="Uek A."/>
            <person name="Ohtaki Y."/>
            <person name="Kaku N."/>
            <person name="Ueki K."/>
        </authorList>
    </citation>
    <scope>NUCLEOTIDE SEQUENCE [LARGE SCALE GENOMIC DNA]</scope>
    <source>
        <strain evidence="1 2">SN021</strain>
    </source>
</reference>
<dbReference type="GO" id="GO:0005524">
    <property type="term" value="F:ATP binding"/>
    <property type="evidence" value="ECO:0007669"/>
    <property type="project" value="InterPro"/>
</dbReference>
<dbReference type="GO" id="GO:0016887">
    <property type="term" value="F:ATP hydrolysis activity"/>
    <property type="evidence" value="ECO:0007669"/>
    <property type="project" value="InterPro"/>
</dbReference>
<dbReference type="PANTHER" id="PTHR43158:SF1">
    <property type="entry name" value="ABC TRANSPORTER, ATP-BINDING PROTEIN"/>
    <property type="match status" value="1"/>
</dbReference>
<accession>A0A6S6RA85</accession>
<name>A0A6S6RA85_9FIRM</name>
<keyword evidence="2" id="KW-1185">Reference proteome</keyword>
<organism evidence="1 2">
    <name type="scientific">Anaerocolumna cellulosilytica</name>
    <dbReference type="NCBI Taxonomy" id="433286"/>
    <lineage>
        <taxon>Bacteria</taxon>
        <taxon>Bacillati</taxon>
        <taxon>Bacillota</taxon>
        <taxon>Clostridia</taxon>
        <taxon>Lachnospirales</taxon>
        <taxon>Lachnospiraceae</taxon>
        <taxon>Anaerocolumna</taxon>
    </lineage>
</organism>
<evidence type="ECO:0000313" key="2">
    <source>
        <dbReference type="Proteomes" id="UP000515561"/>
    </source>
</evidence>
<dbReference type="InterPro" id="IPR003593">
    <property type="entry name" value="AAA+_ATPase"/>
</dbReference>
<dbReference type="InterPro" id="IPR003439">
    <property type="entry name" value="ABC_transporter-like_ATP-bd"/>
</dbReference>
<dbReference type="Gene3D" id="3.40.50.300">
    <property type="entry name" value="P-loop containing nucleotide triphosphate hydrolases"/>
    <property type="match status" value="1"/>
</dbReference>
<dbReference type="KEGG" id="acel:acsn021_35940"/>
<proteinExistence type="predicted"/>
<dbReference type="CDD" id="cd03230">
    <property type="entry name" value="ABC_DR_subfamily_A"/>
    <property type="match status" value="1"/>
</dbReference>
<dbReference type="RefSeq" id="WP_184092407.1">
    <property type="nucleotide sequence ID" value="NZ_AP023367.1"/>
</dbReference>
<protein>
    <submittedName>
        <fullName evidence="1">ABC transporter</fullName>
    </submittedName>
</protein>
<dbReference type="SUPFAM" id="SSF52540">
    <property type="entry name" value="P-loop containing nucleoside triphosphate hydrolases"/>
    <property type="match status" value="1"/>
</dbReference>
<evidence type="ECO:0000313" key="1">
    <source>
        <dbReference type="EMBL" id="BCJ96025.1"/>
    </source>
</evidence>
<sequence>MKKIIEVENLYKAFGRKKVLTNISFSIEAGRIIGLLGENGVGKTTLLKVLADLYKPDKGHIWIIEEESSIKTHKYISYMIHTEQLSDWMTIQQAIYYFKDLFPDFDTKKAFLLCDIFQLSPKDKVKRLSKGNQERVMLLLTISREAYLYILDEPLEGLDIRMKKSMIEILISNIKEDASILISTHMVREMEEIFDEVMVLHNNQLIAANADDIREQKQQSIEEFYLEVTKNA</sequence>